<organism evidence="2 3">
    <name type="scientific">Eumeta variegata</name>
    <name type="common">Bagworm moth</name>
    <name type="synonym">Eumeta japonica</name>
    <dbReference type="NCBI Taxonomy" id="151549"/>
    <lineage>
        <taxon>Eukaryota</taxon>
        <taxon>Metazoa</taxon>
        <taxon>Ecdysozoa</taxon>
        <taxon>Arthropoda</taxon>
        <taxon>Hexapoda</taxon>
        <taxon>Insecta</taxon>
        <taxon>Pterygota</taxon>
        <taxon>Neoptera</taxon>
        <taxon>Endopterygota</taxon>
        <taxon>Lepidoptera</taxon>
        <taxon>Glossata</taxon>
        <taxon>Ditrysia</taxon>
        <taxon>Tineoidea</taxon>
        <taxon>Psychidae</taxon>
        <taxon>Oiketicinae</taxon>
        <taxon>Eumeta</taxon>
    </lineage>
</organism>
<feature type="compositionally biased region" description="Basic residues" evidence="1">
    <location>
        <begin position="97"/>
        <end position="107"/>
    </location>
</feature>
<sequence length="107" mass="11259">MHFAAVLPGRARGAAAGASISVHNLGERDHHRPPRRASRAGAAEPSGPGPSAAVVPRGAGALSCRRADVKHLAIKSSFITTFTSLFEEASSRPARAAARRSERRRRA</sequence>
<protein>
    <submittedName>
        <fullName evidence="2">Uncharacterized protein</fullName>
    </submittedName>
</protein>
<reference evidence="2 3" key="1">
    <citation type="journal article" date="2019" name="Commun. Biol.">
        <title>The bagworm genome reveals a unique fibroin gene that provides high tensile strength.</title>
        <authorList>
            <person name="Kono N."/>
            <person name="Nakamura H."/>
            <person name="Ohtoshi R."/>
            <person name="Tomita M."/>
            <person name="Numata K."/>
            <person name="Arakawa K."/>
        </authorList>
    </citation>
    <scope>NUCLEOTIDE SEQUENCE [LARGE SCALE GENOMIC DNA]</scope>
</reference>
<dbReference type="EMBL" id="BGZK01001827">
    <property type="protein sequence ID" value="GBP86961.1"/>
    <property type="molecule type" value="Genomic_DNA"/>
</dbReference>
<keyword evidence="3" id="KW-1185">Reference proteome</keyword>
<evidence type="ECO:0000256" key="1">
    <source>
        <dbReference type="SAM" id="MobiDB-lite"/>
    </source>
</evidence>
<dbReference type="AlphaFoldDB" id="A0A4C1ZDV8"/>
<feature type="region of interest" description="Disordered" evidence="1">
    <location>
        <begin position="88"/>
        <end position="107"/>
    </location>
</feature>
<dbReference type="Proteomes" id="UP000299102">
    <property type="component" value="Unassembled WGS sequence"/>
</dbReference>
<feature type="region of interest" description="Disordered" evidence="1">
    <location>
        <begin position="1"/>
        <end position="60"/>
    </location>
</feature>
<feature type="compositionally biased region" description="Low complexity" evidence="1">
    <location>
        <begin position="39"/>
        <end position="53"/>
    </location>
</feature>
<proteinExistence type="predicted"/>
<evidence type="ECO:0000313" key="3">
    <source>
        <dbReference type="Proteomes" id="UP000299102"/>
    </source>
</evidence>
<accession>A0A4C1ZDV8</accession>
<evidence type="ECO:0000313" key="2">
    <source>
        <dbReference type="EMBL" id="GBP86961.1"/>
    </source>
</evidence>
<feature type="compositionally biased region" description="Low complexity" evidence="1">
    <location>
        <begin position="9"/>
        <end position="18"/>
    </location>
</feature>
<name>A0A4C1ZDV8_EUMVA</name>
<gene>
    <name evidence="2" type="ORF">EVAR_64090_1</name>
</gene>
<comment type="caution">
    <text evidence="2">The sequence shown here is derived from an EMBL/GenBank/DDBJ whole genome shotgun (WGS) entry which is preliminary data.</text>
</comment>